<sequence length="30" mass="3296">MDEVLVRMGEYVAPVEGKWLGKPEVGSAFT</sequence>
<reference evidence="1" key="1">
    <citation type="submission" date="2020-01" db="EMBL/GenBank/DDBJ databases">
        <authorList>
            <person name="Meier V. D."/>
            <person name="Meier V D."/>
        </authorList>
    </citation>
    <scope>NUCLEOTIDE SEQUENCE</scope>
    <source>
        <strain evidence="1">HLG_WM_MAG_01</strain>
    </source>
</reference>
<gene>
    <name evidence="1" type="ORF">HELGO_WM96544</name>
</gene>
<protein>
    <submittedName>
        <fullName evidence="1">Uncharacterized protein</fullName>
    </submittedName>
</protein>
<organism evidence="1">
    <name type="scientific">uncultured Sulfurovum sp</name>
    <dbReference type="NCBI Taxonomy" id="269237"/>
    <lineage>
        <taxon>Bacteria</taxon>
        <taxon>Pseudomonadati</taxon>
        <taxon>Campylobacterota</taxon>
        <taxon>Epsilonproteobacteria</taxon>
        <taxon>Campylobacterales</taxon>
        <taxon>Sulfurovaceae</taxon>
        <taxon>Sulfurovum</taxon>
        <taxon>environmental samples</taxon>
    </lineage>
</organism>
<name>A0A6S6TBP4_9BACT</name>
<accession>A0A6S6TBP4</accession>
<proteinExistence type="predicted"/>
<dbReference type="AlphaFoldDB" id="A0A6S6TBP4"/>
<evidence type="ECO:0000313" key="1">
    <source>
        <dbReference type="EMBL" id="CAA6816495.1"/>
    </source>
</evidence>
<dbReference type="EMBL" id="CACVAS010000087">
    <property type="protein sequence ID" value="CAA6816495.1"/>
    <property type="molecule type" value="Genomic_DNA"/>
</dbReference>